<proteinExistence type="predicted"/>
<dbReference type="Proteomes" id="UP000217979">
    <property type="component" value="Chromosome"/>
</dbReference>
<evidence type="ECO:0000313" key="1">
    <source>
        <dbReference type="EMBL" id="ATF92397.1"/>
    </source>
</evidence>
<dbReference type="EMBL" id="CP023525">
    <property type="protein sequence ID" value="ATF92397.1"/>
    <property type="molecule type" value="Genomic_DNA"/>
</dbReference>
<dbReference type="RefSeq" id="WP_096753991.1">
    <property type="nucleotide sequence ID" value="NZ_CP023525.1"/>
</dbReference>
<name>A0A291DX64_9ENTR</name>
<reference evidence="1 2" key="1">
    <citation type="submission" date="2017-09" db="EMBL/GenBank/DDBJ databases">
        <title>FDA dAtabase for Regulatory Grade micrObial Sequences (FDA-ARGOS): Supporting development and validation of Infectious Disease Dx tests.</title>
        <authorList>
            <person name="Minogue T."/>
            <person name="Wolcott M."/>
            <person name="Wasieloski L."/>
            <person name="Aguilar W."/>
            <person name="Moore D."/>
            <person name="Tallon L."/>
            <person name="Sadzewicz L."/>
            <person name="Ott S."/>
            <person name="Zhao X."/>
            <person name="Nagaraj S."/>
            <person name="Vavikolanu K."/>
            <person name="Aluvathingal J."/>
            <person name="Nadendla S."/>
            <person name="Sichtig H."/>
        </authorList>
    </citation>
    <scope>NUCLEOTIDE SEQUENCE [LARGE SCALE GENOMIC DNA]</scope>
    <source>
        <strain evidence="1 2">FDAARGOS_392</strain>
    </source>
</reference>
<evidence type="ECO:0000313" key="2">
    <source>
        <dbReference type="Proteomes" id="UP000217979"/>
    </source>
</evidence>
<gene>
    <name evidence="1" type="ORF">CO704_10010</name>
</gene>
<accession>A0A291DX64</accession>
<sequence length="101" mass="11445">MGTGLDINLKPRLRAGLFVGEKFALHQTHARYIVCMMWSYIAVDENVIFLARKYSQFSYRWDCDVFPTPEVFTVVSGNNTGCGAYCLDSGLVKQQLKRSIS</sequence>
<organism evidence="1 2">
    <name type="scientific">Cedecea neteri</name>
    <dbReference type="NCBI Taxonomy" id="158822"/>
    <lineage>
        <taxon>Bacteria</taxon>
        <taxon>Pseudomonadati</taxon>
        <taxon>Pseudomonadota</taxon>
        <taxon>Gammaproteobacteria</taxon>
        <taxon>Enterobacterales</taxon>
        <taxon>Enterobacteriaceae</taxon>
        <taxon>Cedecea</taxon>
    </lineage>
</organism>
<dbReference type="AlphaFoldDB" id="A0A291DX64"/>
<protein>
    <submittedName>
        <fullName evidence="1">Uncharacterized protein</fullName>
    </submittedName>
</protein>